<sequence length="288" mass="31901">MTGLIAIQQALLVAMENGFDGHNNIEKIAHVYAMLCVGLNAVTQLRQLANAPQELKRVVGGSILPADIFIDNVIESIKRYLELKKVDQLHFQYQQGHYAYPLVLDPVTIVAPFGIQQTQYTASKFSYGRVAAAGRGFQQRGRGGRGRGAFGSNFMPLGGQQVSVKMNVQSQSTVVVNDSGEQGSLRKNKYGQNNQDRMLCEMKKRGEQDNFGMVTESDLFRRERGVSATIGLIDKGRIESGNNFSFQLIGNPTVEQKICDQETGRRIEKNNGLLTSEYVIVSSTFQNE</sequence>
<organism evidence="1 2">
    <name type="scientific">Streblomastix strix</name>
    <dbReference type="NCBI Taxonomy" id="222440"/>
    <lineage>
        <taxon>Eukaryota</taxon>
        <taxon>Metamonada</taxon>
        <taxon>Preaxostyla</taxon>
        <taxon>Oxymonadida</taxon>
        <taxon>Streblomastigidae</taxon>
        <taxon>Streblomastix</taxon>
    </lineage>
</organism>
<protein>
    <submittedName>
        <fullName evidence="1">Uncharacterized protein</fullName>
    </submittedName>
</protein>
<dbReference type="Proteomes" id="UP000324800">
    <property type="component" value="Unassembled WGS sequence"/>
</dbReference>
<proteinExistence type="predicted"/>
<dbReference type="AlphaFoldDB" id="A0A5J4W8Q7"/>
<gene>
    <name evidence="1" type="ORF">EZS28_013224</name>
</gene>
<name>A0A5J4W8Q7_9EUKA</name>
<reference evidence="1 2" key="1">
    <citation type="submission" date="2019-03" db="EMBL/GenBank/DDBJ databases">
        <title>Single cell metagenomics reveals metabolic interactions within the superorganism composed of flagellate Streblomastix strix and complex community of Bacteroidetes bacteria on its surface.</title>
        <authorList>
            <person name="Treitli S.C."/>
            <person name="Kolisko M."/>
            <person name="Husnik F."/>
            <person name="Keeling P."/>
            <person name="Hampl V."/>
        </authorList>
    </citation>
    <scope>NUCLEOTIDE SEQUENCE [LARGE SCALE GENOMIC DNA]</scope>
    <source>
        <strain evidence="1">ST1C</strain>
    </source>
</reference>
<evidence type="ECO:0000313" key="1">
    <source>
        <dbReference type="EMBL" id="KAA6391250.1"/>
    </source>
</evidence>
<dbReference type="EMBL" id="SNRW01002943">
    <property type="protein sequence ID" value="KAA6391250.1"/>
    <property type="molecule type" value="Genomic_DNA"/>
</dbReference>
<accession>A0A5J4W8Q7</accession>
<evidence type="ECO:0000313" key="2">
    <source>
        <dbReference type="Proteomes" id="UP000324800"/>
    </source>
</evidence>
<comment type="caution">
    <text evidence="1">The sequence shown here is derived from an EMBL/GenBank/DDBJ whole genome shotgun (WGS) entry which is preliminary data.</text>
</comment>